<keyword evidence="2" id="KW-1185">Reference proteome</keyword>
<dbReference type="Proteomes" id="UP000001292">
    <property type="component" value="Unassembled WGS sequence"/>
</dbReference>
<dbReference type="HOGENOM" id="CLU_2160995_0_0_1"/>
<name>B4IB03_DROSE</name>
<sequence>MRSLLFGQVAPPSSSMPLKIQQTSAISGTGCTCQNRIFETDWRVWAVLGLNLHPAQLSERGADGDPETEGLAVPFVVPAPASGPLSVSWVRSSELQRAPASSSDGTHRIPT</sequence>
<organism evidence="2">
    <name type="scientific">Drosophila sechellia</name>
    <name type="common">Fruit fly</name>
    <dbReference type="NCBI Taxonomy" id="7238"/>
    <lineage>
        <taxon>Eukaryota</taxon>
        <taxon>Metazoa</taxon>
        <taxon>Ecdysozoa</taxon>
        <taxon>Arthropoda</taxon>
        <taxon>Hexapoda</taxon>
        <taxon>Insecta</taxon>
        <taxon>Pterygota</taxon>
        <taxon>Neoptera</taxon>
        <taxon>Endopterygota</taxon>
        <taxon>Diptera</taxon>
        <taxon>Brachycera</taxon>
        <taxon>Muscomorpha</taxon>
        <taxon>Ephydroidea</taxon>
        <taxon>Drosophilidae</taxon>
        <taxon>Drosophila</taxon>
        <taxon>Sophophora</taxon>
    </lineage>
</organism>
<proteinExistence type="predicted"/>
<accession>B4IB03</accession>
<evidence type="ECO:0000313" key="2">
    <source>
        <dbReference type="Proteomes" id="UP000001292"/>
    </source>
</evidence>
<dbReference type="AlphaFoldDB" id="B4IB03"/>
<protein>
    <submittedName>
        <fullName evidence="1">GM22443</fullName>
    </submittedName>
</protein>
<reference evidence="1 2" key="1">
    <citation type="journal article" date="2007" name="Nature">
        <title>Evolution of genes and genomes on the Drosophila phylogeny.</title>
        <authorList>
            <consortium name="Drosophila 12 Genomes Consortium"/>
            <person name="Clark A.G."/>
            <person name="Eisen M.B."/>
            <person name="Smith D.R."/>
            <person name="Bergman C.M."/>
            <person name="Oliver B."/>
            <person name="Markow T.A."/>
            <person name="Kaufman T.C."/>
            <person name="Kellis M."/>
            <person name="Gelbart W."/>
            <person name="Iyer V.N."/>
            <person name="Pollard D.A."/>
            <person name="Sackton T.B."/>
            <person name="Larracuente A.M."/>
            <person name="Singh N.D."/>
            <person name="Abad J.P."/>
            <person name="Abt D.N."/>
            <person name="Adryan B."/>
            <person name="Aguade M."/>
            <person name="Akashi H."/>
            <person name="Anderson W.W."/>
            <person name="Aquadro C.F."/>
            <person name="Ardell D.H."/>
            <person name="Arguello R."/>
            <person name="Artieri C.G."/>
            <person name="Barbash D.A."/>
            <person name="Barker D."/>
            <person name="Barsanti P."/>
            <person name="Batterham P."/>
            <person name="Batzoglou S."/>
            <person name="Begun D."/>
            <person name="Bhutkar A."/>
            <person name="Blanco E."/>
            <person name="Bosak S.A."/>
            <person name="Bradley R.K."/>
            <person name="Brand A.D."/>
            <person name="Brent M.R."/>
            <person name="Brooks A.N."/>
            <person name="Brown R.H."/>
            <person name="Butlin R.K."/>
            <person name="Caggese C."/>
            <person name="Calvi B.R."/>
            <person name="Bernardo de Carvalho A."/>
            <person name="Caspi A."/>
            <person name="Castrezana S."/>
            <person name="Celniker S.E."/>
            <person name="Chang J.L."/>
            <person name="Chapple C."/>
            <person name="Chatterji S."/>
            <person name="Chinwalla A."/>
            <person name="Civetta A."/>
            <person name="Clifton S.W."/>
            <person name="Comeron J.M."/>
            <person name="Costello J.C."/>
            <person name="Coyne J.A."/>
            <person name="Daub J."/>
            <person name="David R.G."/>
            <person name="Delcher A.L."/>
            <person name="Delehaunty K."/>
            <person name="Do C.B."/>
            <person name="Ebling H."/>
            <person name="Edwards K."/>
            <person name="Eickbush T."/>
            <person name="Evans J.D."/>
            <person name="Filipski A."/>
            <person name="Findeiss S."/>
            <person name="Freyhult E."/>
            <person name="Fulton L."/>
            <person name="Fulton R."/>
            <person name="Garcia A.C."/>
            <person name="Gardiner A."/>
            <person name="Garfield D.A."/>
            <person name="Garvin B.E."/>
            <person name="Gibson G."/>
            <person name="Gilbert D."/>
            <person name="Gnerre S."/>
            <person name="Godfrey J."/>
            <person name="Good R."/>
            <person name="Gotea V."/>
            <person name="Gravely B."/>
            <person name="Greenberg A.J."/>
            <person name="Griffiths-Jones S."/>
            <person name="Gross S."/>
            <person name="Guigo R."/>
            <person name="Gustafson E.A."/>
            <person name="Haerty W."/>
            <person name="Hahn M.W."/>
            <person name="Halligan D.L."/>
            <person name="Halpern A.L."/>
            <person name="Halter G.M."/>
            <person name="Han M.V."/>
            <person name="Heger A."/>
            <person name="Hillier L."/>
            <person name="Hinrichs A.S."/>
            <person name="Holmes I."/>
            <person name="Hoskins R.A."/>
            <person name="Hubisz M.J."/>
            <person name="Hultmark D."/>
            <person name="Huntley M.A."/>
            <person name="Jaffe D.B."/>
            <person name="Jagadeeshan S."/>
            <person name="Jeck W.R."/>
            <person name="Johnson J."/>
            <person name="Jones C.D."/>
            <person name="Jordan W.C."/>
            <person name="Karpen G.H."/>
            <person name="Kataoka E."/>
            <person name="Keightley P.D."/>
            <person name="Kheradpour P."/>
            <person name="Kirkness E.F."/>
            <person name="Koerich L.B."/>
            <person name="Kristiansen K."/>
            <person name="Kudrna D."/>
            <person name="Kulathinal R.J."/>
            <person name="Kumar S."/>
            <person name="Kwok R."/>
            <person name="Lander E."/>
            <person name="Langley C.H."/>
            <person name="Lapoint R."/>
            <person name="Lazzaro B.P."/>
            <person name="Lee S.J."/>
            <person name="Levesque L."/>
            <person name="Li R."/>
            <person name="Lin C.F."/>
            <person name="Lin M.F."/>
            <person name="Lindblad-Toh K."/>
            <person name="Llopart A."/>
            <person name="Long M."/>
            <person name="Low L."/>
            <person name="Lozovsky E."/>
            <person name="Lu J."/>
            <person name="Luo M."/>
            <person name="Machado C.A."/>
            <person name="Makalowski W."/>
            <person name="Marzo M."/>
            <person name="Matsuda M."/>
            <person name="Matzkin L."/>
            <person name="McAllister B."/>
            <person name="McBride C.S."/>
            <person name="McKernan B."/>
            <person name="McKernan K."/>
            <person name="Mendez-Lago M."/>
            <person name="Minx P."/>
            <person name="Mollenhauer M.U."/>
            <person name="Montooth K."/>
            <person name="Mount S.M."/>
            <person name="Mu X."/>
            <person name="Myers E."/>
            <person name="Negre B."/>
            <person name="Newfeld S."/>
            <person name="Nielsen R."/>
            <person name="Noor M.A."/>
            <person name="O'Grady P."/>
            <person name="Pachter L."/>
            <person name="Papaceit M."/>
            <person name="Parisi M.J."/>
            <person name="Parisi M."/>
            <person name="Parts L."/>
            <person name="Pedersen J.S."/>
            <person name="Pesole G."/>
            <person name="Phillippy A.M."/>
            <person name="Ponting C.P."/>
            <person name="Pop M."/>
            <person name="Porcelli D."/>
            <person name="Powell J.R."/>
            <person name="Prohaska S."/>
            <person name="Pruitt K."/>
            <person name="Puig M."/>
            <person name="Quesneville H."/>
            <person name="Ram K.R."/>
            <person name="Rand D."/>
            <person name="Rasmussen M.D."/>
            <person name="Reed L.K."/>
            <person name="Reenan R."/>
            <person name="Reily A."/>
            <person name="Remington K.A."/>
            <person name="Rieger T.T."/>
            <person name="Ritchie M.G."/>
            <person name="Robin C."/>
            <person name="Rogers Y.H."/>
            <person name="Rohde C."/>
            <person name="Rozas J."/>
            <person name="Rubenfield M.J."/>
            <person name="Ruiz A."/>
            <person name="Russo S."/>
            <person name="Salzberg S.L."/>
            <person name="Sanchez-Gracia A."/>
            <person name="Saranga D.J."/>
            <person name="Sato H."/>
            <person name="Schaeffer S.W."/>
            <person name="Schatz M.C."/>
            <person name="Schlenke T."/>
            <person name="Schwartz R."/>
            <person name="Segarra C."/>
            <person name="Singh R.S."/>
            <person name="Sirot L."/>
            <person name="Sirota M."/>
            <person name="Sisneros N.B."/>
            <person name="Smith C.D."/>
            <person name="Smith T.F."/>
            <person name="Spieth J."/>
            <person name="Stage D.E."/>
            <person name="Stark A."/>
            <person name="Stephan W."/>
            <person name="Strausberg R.L."/>
            <person name="Strempel S."/>
            <person name="Sturgill D."/>
            <person name="Sutton G."/>
            <person name="Sutton G.G."/>
            <person name="Tao W."/>
            <person name="Teichmann S."/>
            <person name="Tobari Y.N."/>
            <person name="Tomimura Y."/>
            <person name="Tsolas J.M."/>
            <person name="Valente V.L."/>
            <person name="Venter E."/>
            <person name="Venter J.C."/>
            <person name="Vicario S."/>
            <person name="Vieira F.G."/>
            <person name="Vilella A.J."/>
            <person name="Villasante A."/>
            <person name="Walenz B."/>
            <person name="Wang J."/>
            <person name="Wasserman M."/>
            <person name="Watts T."/>
            <person name="Wilson D."/>
            <person name="Wilson R.K."/>
            <person name="Wing R.A."/>
            <person name="Wolfner M.F."/>
            <person name="Wong A."/>
            <person name="Wong G.K."/>
            <person name="Wu C.I."/>
            <person name="Wu G."/>
            <person name="Yamamoto D."/>
            <person name="Yang H.P."/>
            <person name="Yang S.P."/>
            <person name="Yorke J.A."/>
            <person name="Yoshida K."/>
            <person name="Zdobnov E."/>
            <person name="Zhang P."/>
            <person name="Zhang Y."/>
            <person name="Zimin A.V."/>
            <person name="Baldwin J."/>
            <person name="Abdouelleil A."/>
            <person name="Abdulkadir J."/>
            <person name="Abebe A."/>
            <person name="Abera B."/>
            <person name="Abreu J."/>
            <person name="Acer S.C."/>
            <person name="Aftuck L."/>
            <person name="Alexander A."/>
            <person name="An P."/>
            <person name="Anderson E."/>
            <person name="Anderson S."/>
            <person name="Arachi H."/>
            <person name="Azer M."/>
            <person name="Bachantsang P."/>
            <person name="Barry A."/>
            <person name="Bayul T."/>
            <person name="Berlin A."/>
            <person name="Bessette D."/>
            <person name="Bloom T."/>
            <person name="Blye J."/>
            <person name="Boguslavskiy L."/>
            <person name="Bonnet C."/>
            <person name="Boukhgalter B."/>
            <person name="Bourzgui I."/>
            <person name="Brown A."/>
            <person name="Cahill P."/>
            <person name="Channer S."/>
            <person name="Cheshatsang Y."/>
            <person name="Chuda L."/>
            <person name="Citroen M."/>
            <person name="Collymore A."/>
            <person name="Cooke P."/>
            <person name="Costello M."/>
            <person name="D'Aco K."/>
            <person name="Daza R."/>
            <person name="De Haan G."/>
            <person name="DeGray S."/>
            <person name="DeMaso C."/>
            <person name="Dhargay N."/>
            <person name="Dooley K."/>
            <person name="Dooley E."/>
            <person name="Doricent M."/>
            <person name="Dorje P."/>
            <person name="Dorjee K."/>
            <person name="Dupes A."/>
            <person name="Elong R."/>
            <person name="Falk J."/>
            <person name="Farina A."/>
            <person name="Faro S."/>
            <person name="Ferguson D."/>
            <person name="Fisher S."/>
            <person name="Foley C.D."/>
            <person name="Franke A."/>
            <person name="Friedrich D."/>
            <person name="Gadbois L."/>
            <person name="Gearin G."/>
            <person name="Gearin C.R."/>
            <person name="Giannoukos G."/>
            <person name="Goode T."/>
            <person name="Graham J."/>
            <person name="Grandbois E."/>
            <person name="Grewal S."/>
            <person name="Gyaltsen K."/>
            <person name="Hafez N."/>
            <person name="Hagos B."/>
            <person name="Hall J."/>
            <person name="Henson C."/>
            <person name="Hollinger A."/>
            <person name="Honan T."/>
            <person name="Huard M.D."/>
            <person name="Hughes L."/>
            <person name="Hurhula B."/>
            <person name="Husby M.E."/>
            <person name="Kamat A."/>
            <person name="Kanga B."/>
            <person name="Kashin S."/>
            <person name="Khazanovich D."/>
            <person name="Kisner P."/>
            <person name="Lance K."/>
            <person name="Lara M."/>
            <person name="Lee W."/>
            <person name="Lennon N."/>
            <person name="Letendre F."/>
            <person name="LeVine R."/>
            <person name="Lipovsky A."/>
            <person name="Liu X."/>
            <person name="Liu J."/>
            <person name="Liu S."/>
            <person name="Lokyitsang T."/>
            <person name="Lokyitsang Y."/>
            <person name="Lubonja R."/>
            <person name="Lui A."/>
            <person name="MacDonald P."/>
            <person name="Magnisalis V."/>
            <person name="Maru K."/>
            <person name="Matthews C."/>
            <person name="McCusker W."/>
            <person name="McDonough S."/>
            <person name="Mehta T."/>
            <person name="Meldrim J."/>
            <person name="Meneus L."/>
            <person name="Mihai O."/>
            <person name="Mihalev A."/>
            <person name="Mihova T."/>
            <person name="Mittelman R."/>
            <person name="Mlenga V."/>
            <person name="Montmayeur A."/>
            <person name="Mulrain L."/>
            <person name="Navidi A."/>
            <person name="Naylor J."/>
            <person name="Negash T."/>
            <person name="Nguyen T."/>
            <person name="Nguyen N."/>
            <person name="Nicol R."/>
            <person name="Norbu C."/>
            <person name="Norbu N."/>
            <person name="Novod N."/>
            <person name="O'Neill B."/>
            <person name="Osman S."/>
            <person name="Markiewicz E."/>
            <person name="Oyono O.L."/>
            <person name="Patti C."/>
            <person name="Phunkhang P."/>
            <person name="Pierre F."/>
            <person name="Priest M."/>
            <person name="Raghuraman S."/>
            <person name="Rege F."/>
            <person name="Reyes R."/>
            <person name="Rise C."/>
            <person name="Rogov P."/>
            <person name="Ross K."/>
            <person name="Ryan E."/>
            <person name="Settipalli S."/>
            <person name="Shea T."/>
            <person name="Sherpa N."/>
            <person name="Shi L."/>
            <person name="Shih D."/>
            <person name="Sparrow T."/>
            <person name="Spaulding J."/>
            <person name="Stalker J."/>
            <person name="Stange-Thomann N."/>
            <person name="Stavropoulos S."/>
            <person name="Stone C."/>
            <person name="Strader C."/>
            <person name="Tesfaye S."/>
            <person name="Thomson T."/>
            <person name="Thoulutsang Y."/>
            <person name="Thoulutsang D."/>
            <person name="Topham K."/>
            <person name="Topping I."/>
            <person name="Tsamla T."/>
            <person name="Vassiliev H."/>
            <person name="Vo A."/>
            <person name="Wangchuk T."/>
            <person name="Wangdi T."/>
            <person name="Weiand M."/>
            <person name="Wilkinson J."/>
            <person name="Wilson A."/>
            <person name="Yadav S."/>
            <person name="Young G."/>
            <person name="Yu Q."/>
            <person name="Zembek L."/>
            <person name="Zhong D."/>
            <person name="Zimmer A."/>
            <person name="Zwirko Z."/>
            <person name="Jaffe D.B."/>
            <person name="Alvarez P."/>
            <person name="Brockman W."/>
            <person name="Butler J."/>
            <person name="Chin C."/>
            <person name="Gnerre S."/>
            <person name="Grabherr M."/>
            <person name="Kleber M."/>
            <person name="Mauceli E."/>
            <person name="MacCallum I."/>
        </authorList>
    </citation>
    <scope>NUCLEOTIDE SEQUENCE [LARGE SCALE GENOMIC DNA]</scope>
    <source>
        <strain evidence="2">Rob3c / Tucson 14021-0248.25</strain>
    </source>
</reference>
<gene>
    <name evidence="1" type="primary">Dsec\GM22443</name>
    <name evidence="1" type="ORF">Dsec_GM22443</name>
</gene>
<dbReference type="PROSITE" id="PS51257">
    <property type="entry name" value="PROKAR_LIPOPROTEIN"/>
    <property type="match status" value="1"/>
</dbReference>
<evidence type="ECO:0000313" key="1">
    <source>
        <dbReference type="EMBL" id="EDW44466.1"/>
    </source>
</evidence>
<dbReference type="EMBL" id="CH480826">
    <property type="protein sequence ID" value="EDW44466.1"/>
    <property type="molecule type" value="Genomic_DNA"/>
</dbReference>